<name>A0ABT5JFR5_RHOTP</name>
<evidence type="ECO:0000313" key="3">
    <source>
        <dbReference type="Proteomes" id="UP001165652"/>
    </source>
</evidence>
<keyword evidence="1" id="KW-0472">Membrane</keyword>
<reference evidence="2" key="2">
    <citation type="submission" date="2023-02" db="EMBL/GenBank/DDBJ databases">
        <authorList>
            <person name="Rayyan A."/>
            <person name="Meyer T."/>
            <person name="Kyndt J.A."/>
        </authorList>
    </citation>
    <scope>NUCLEOTIDE SEQUENCE</scope>
    <source>
        <strain evidence="2">DSM 9987</strain>
    </source>
</reference>
<dbReference type="EMBL" id="JAQQLI010000040">
    <property type="protein sequence ID" value="MDC7788253.1"/>
    <property type="molecule type" value="Genomic_DNA"/>
</dbReference>
<accession>A0ABT5JFR5</accession>
<sequence>MDSAISSSDGGGGGGIASSVAVVAVVVALSSSWADSRSDISALDSDVVSLDDVEVVDVLDVVALLDVVDVVDEESDSVDSVALVRSSFIRSAIAEVSVEPTLDTDIRLSFVRGRRLSDAAVAAEGRRGARADSDNRHTGSAAVPVRFFSVHLHKMDRRF</sequence>
<organism evidence="2 3">
    <name type="scientific">Rhodoplanes tepidamans</name>
    <name type="common">Rhodoplanes cryptolactis</name>
    <dbReference type="NCBI Taxonomy" id="200616"/>
    <lineage>
        <taxon>Bacteria</taxon>
        <taxon>Pseudomonadati</taxon>
        <taxon>Pseudomonadota</taxon>
        <taxon>Alphaproteobacteria</taxon>
        <taxon>Hyphomicrobiales</taxon>
        <taxon>Nitrobacteraceae</taxon>
        <taxon>Rhodoplanes</taxon>
    </lineage>
</organism>
<proteinExistence type="predicted"/>
<protein>
    <recommendedName>
        <fullName evidence="4">Secreted protein</fullName>
    </recommendedName>
</protein>
<keyword evidence="1" id="KW-1133">Transmembrane helix</keyword>
<keyword evidence="3" id="KW-1185">Reference proteome</keyword>
<evidence type="ECO:0000256" key="1">
    <source>
        <dbReference type="SAM" id="Phobius"/>
    </source>
</evidence>
<dbReference type="Proteomes" id="UP001165652">
    <property type="component" value="Unassembled WGS sequence"/>
</dbReference>
<evidence type="ECO:0008006" key="4">
    <source>
        <dbReference type="Google" id="ProtNLM"/>
    </source>
</evidence>
<evidence type="ECO:0000313" key="2">
    <source>
        <dbReference type="EMBL" id="MDC7788253.1"/>
    </source>
</evidence>
<reference evidence="2" key="1">
    <citation type="journal article" date="2023" name="Microbiol Resour">
        <title>Genome Sequences of Rhodoplanes serenus and Two Thermotolerant Strains, Rhodoplanes tepidamans and 'Rhodoplanes cryptolactis,' Further Refine the Genus.</title>
        <authorList>
            <person name="Rayyan A.A."/>
            <person name="Kyndt J.A."/>
        </authorList>
    </citation>
    <scope>NUCLEOTIDE SEQUENCE</scope>
    <source>
        <strain evidence="2">DSM 9987</strain>
    </source>
</reference>
<gene>
    <name evidence="2" type="ORF">PQJ73_21400</name>
</gene>
<comment type="caution">
    <text evidence="2">The sequence shown here is derived from an EMBL/GenBank/DDBJ whole genome shotgun (WGS) entry which is preliminary data.</text>
</comment>
<dbReference type="RefSeq" id="WP_272779091.1">
    <property type="nucleotide sequence ID" value="NZ_JAQQLI010000040.1"/>
</dbReference>
<keyword evidence="1" id="KW-0812">Transmembrane</keyword>
<feature type="transmembrane region" description="Helical" evidence="1">
    <location>
        <begin position="12"/>
        <end position="34"/>
    </location>
</feature>